<protein>
    <recommendedName>
        <fullName evidence="16">Zinc finger protein</fullName>
    </recommendedName>
</protein>
<keyword evidence="7" id="KW-0804">Transcription</keyword>
<evidence type="ECO:0000259" key="12">
    <source>
        <dbReference type="PROSITE" id="PS50157"/>
    </source>
</evidence>
<feature type="domain" description="C2H2-type" evidence="12">
    <location>
        <begin position="485"/>
        <end position="512"/>
    </location>
</feature>
<evidence type="ECO:0000256" key="5">
    <source>
        <dbReference type="ARBA" id="ARBA00022833"/>
    </source>
</evidence>
<evidence type="ECO:0000313" key="14">
    <source>
        <dbReference type="EMBL" id="KAH0568965.1"/>
    </source>
</evidence>
<dbReference type="SUPFAM" id="SSF57667">
    <property type="entry name" value="beta-beta-alpha zinc fingers"/>
    <property type="match status" value="4"/>
</dbReference>
<keyword evidence="15" id="KW-1185">Reference proteome</keyword>
<dbReference type="Gene3D" id="3.40.1800.20">
    <property type="match status" value="1"/>
</dbReference>
<evidence type="ECO:0000313" key="15">
    <source>
        <dbReference type="Proteomes" id="UP000826195"/>
    </source>
</evidence>
<organism evidence="14 15">
    <name type="scientific">Cotesia glomerata</name>
    <name type="common">Lepidopteran parasitic wasp</name>
    <name type="synonym">Apanteles glomeratus</name>
    <dbReference type="NCBI Taxonomy" id="32391"/>
    <lineage>
        <taxon>Eukaryota</taxon>
        <taxon>Metazoa</taxon>
        <taxon>Ecdysozoa</taxon>
        <taxon>Arthropoda</taxon>
        <taxon>Hexapoda</taxon>
        <taxon>Insecta</taxon>
        <taxon>Pterygota</taxon>
        <taxon>Neoptera</taxon>
        <taxon>Endopterygota</taxon>
        <taxon>Hymenoptera</taxon>
        <taxon>Apocrita</taxon>
        <taxon>Ichneumonoidea</taxon>
        <taxon>Braconidae</taxon>
        <taxon>Microgastrinae</taxon>
        <taxon>Cotesia</taxon>
    </lineage>
</organism>
<dbReference type="Gene3D" id="3.30.160.60">
    <property type="entry name" value="Classic Zinc Finger"/>
    <property type="match status" value="5"/>
</dbReference>
<feature type="binding site" evidence="10">
    <location>
        <position position="13"/>
    </location>
    <ligand>
        <name>Zn(2+)</name>
        <dbReference type="ChEBI" id="CHEBI:29105"/>
    </ligand>
</feature>
<keyword evidence="6" id="KW-0805">Transcription regulation</keyword>
<keyword evidence="2 10" id="KW-0479">Metal-binding</keyword>
<dbReference type="PROSITE" id="PS00028">
    <property type="entry name" value="ZINC_FINGER_C2H2_1"/>
    <property type="match status" value="8"/>
</dbReference>
<evidence type="ECO:0000256" key="10">
    <source>
        <dbReference type="PROSITE-ProRule" id="PRU01263"/>
    </source>
</evidence>
<dbReference type="SMART" id="SM00355">
    <property type="entry name" value="ZnF_C2H2"/>
    <property type="match status" value="11"/>
</dbReference>
<keyword evidence="5 10" id="KW-0862">Zinc</keyword>
<feature type="domain" description="C2H2-type" evidence="12">
    <location>
        <begin position="455"/>
        <end position="482"/>
    </location>
</feature>
<evidence type="ECO:0000256" key="11">
    <source>
        <dbReference type="SAM" id="MobiDB-lite"/>
    </source>
</evidence>
<feature type="binding site" evidence="10">
    <location>
        <position position="56"/>
    </location>
    <ligand>
        <name>Zn(2+)</name>
        <dbReference type="ChEBI" id="CHEBI:29105"/>
    </ligand>
</feature>
<comment type="caution">
    <text evidence="14">The sequence shown here is derived from an EMBL/GenBank/DDBJ whole genome shotgun (WGS) entry which is preliminary data.</text>
</comment>
<feature type="binding site" evidence="10">
    <location>
        <position position="10"/>
    </location>
    <ligand>
        <name>Zn(2+)</name>
        <dbReference type="ChEBI" id="CHEBI:29105"/>
    </ligand>
</feature>
<dbReference type="FunFam" id="3.30.160.60:FF:000446">
    <property type="entry name" value="Zinc finger protein"/>
    <property type="match status" value="1"/>
</dbReference>
<feature type="region of interest" description="Disordered" evidence="11">
    <location>
        <begin position="598"/>
        <end position="626"/>
    </location>
</feature>
<dbReference type="Proteomes" id="UP000826195">
    <property type="component" value="Unassembled WGS sequence"/>
</dbReference>
<dbReference type="EMBL" id="JAHXZJ010000001">
    <property type="protein sequence ID" value="KAH0568965.1"/>
    <property type="molecule type" value="Genomic_DNA"/>
</dbReference>
<feature type="domain" description="C2H2-type" evidence="12">
    <location>
        <begin position="333"/>
        <end position="361"/>
    </location>
</feature>
<dbReference type="InterPro" id="IPR012934">
    <property type="entry name" value="Znf_AD"/>
</dbReference>
<feature type="domain" description="ZAD" evidence="13">
    <location>
        <begin position="8"/>
        <end position="83"/>
    </location>
</feature>
<evidence type="ECO:0000256" key="4">
    <source>
        <dbReference type="ARBA" id="ARBA00022771"/>
    </source>
</evidence>
<reference evidence="14 15" key="1">
    <citation type="journal article" date="2021" name="J. Hered.">
        <title>A chromosome-level genome assembly of the parasitoid wasp, Cotesia glomerata (Hymenoptera: Braconidae).</title>
        <authorList>
            <person name="Pinto B.J."/>
            <person name="Weis J.J."/>
            <person name="Gamble T."/>
            <person name="Ode P.J."/>
            <person name="Paul R."/>
            <person name="Zaspel J.M."/>
        </authorList>
    </citation>
    <scope>NUCLEOTIDE SEQUENCE [LARGE SCALE GENOMIC DNA]</scope>
    <source>
        <strain evidence="14">CgM1</strain>
    </source>
</reference>
<dbReference type="InterPro" id="IPR013087">
    <property type="entry name" value="Znf_C2H2_type"/>
</dbReference>
<dbReference type="InterPro" id="IPR036236">
    <property type="entry name" value="Znf_C2H2_sf"/>
</dbReference>
<dbReference type="SMART" id="SM00868">
    <property type="entry name" value="zf-AD"/>
    <property type="match status" value="1"/>
</dbReference>
<feature type="domain" description="C2H2-type" evidence="12">
    <location>
        <begin position="513"/>
        <end position="543"/>
    </location>
</feature>
<accession>A0AAV7J801</accession>
<dbReference type="InterPro" id="IPR050636">
    <property type="entry name" value="C2H2-ZF_domain-containing"/>
</dbReference>
<dbReference type="Pfam" id="PF07776">
    <property type="entry name" value="zf-AD"/>
    <property type="match status" value="1"/>
</dbReference>
<evidence type="ECO:0008006" key="16">
    <source>
        <dbReference type="Google" id="ProtNLM"/>
    </source>
</evidence>
<evidence type="ECO:0000256" key="2">
    <source>
        <dbReference type="ARBA" id="ARBA00022723"/>
    </source>
</evidence>
<dbReference type="PROSITE" id="PS51915">
    <property type="entry name" value="ZAD"/>
    <property type="match status" value="1"/>
</dbReference>
<dbReference type="PANTHER" id="PTHR47772:SF4">
    <property type="entry name" value="ZFP64 ZINC FINGER PROTEIN"/>
    <property type="match status" value="1"/>
</dbReference>
<dbReference type="AlphaFoldDB" id="A0AAV7J801"/>
<dbReference type="Pfam" id="PF00096">
    <property type="entry name" value="zf-C2H2"/>
    <property type="match status" value="2"/>
</dbReference>
<keyword evidence="4 9" id="KW-0863">Zinc-finger</keyword>
<comment type="subcellular location">
    <subcellularLocation>
        <location evidence="1">Nucleus</location>
    </subcellularLocation>
</comment>
<evidence type="ECO:0000256" key="7">
    <source>
        <dbReference type="ARBA" id="ARBA00023163"/>
    </source>
</evidence>
<keyword evidence="3" id="KW-0677">Repeat</keyword>
<evidence type="ECO:0000259" key="13">
    <source>
        <dbReference type="PROSITE" id="PS51915"/>
    </source>
</evidence>
<gene>
    <name evidence="14" type="ORF">KQX54_021664</name>
</gene>
<evidence type="ECO:0000256" key="1">
    <source>
        <dbReference type="ARBA" id="ARBA00004123"/>
    </source>
</evidence>
<feature type="domain" description="C2H2-type" evidence="12">
    <location>
        <begin position="670"/>
        <end position="698"/>
    </location>
</feature>
<dbReference type="PROSITE" id="PS50157">
    <property type="entry name" value="ZINC_FINGER_C2H2_2"/>
    <property type="match status" value="7"/>
</dbReference>
<sequence length="698" mass="80138">MAPLDWNGSCRLCSEKKTEMFEIFGEEGIRRRVAQKLRVCLPVMVYKSDPLPKKICQFCAARLDDAYEFREYCLSVYKNMHFKLLASKNLTAVKMFLDAMSASPDPCQVRLCMIKQRAPPPLVPLPAKFAPVREKEAEPMVELPCEVQIKEEPADADLDKLDFESGVGDSDHSLADASTVGENGCLDEKQTSILERVLKGDLTVNDCKDVSPKSNSQLCCSMCNSYCKTKESLIKHMEFECPKKHECGKCLIIFRTFDELTRHEELCHRHKNEIKAEPFQKIHDLMQNHLNFDAVKREPIDGIKSLVCPTCGKICTQQSALSNHMRTHEPKKHKCDICGRSFGLFIRLAAHKLSEHNQQPPMKPEISTIEQEEALNDEREAREREVRAKDRCRTFSETLDKDELDEERPAKRTSLSTNVNKNVARCGICQQWFNDHTTMLNHLQTHSDNLNVKNFNCSSCKKNFREKWQLQRHELSHKRAKVITYDCSVCNKPFPEKSQLENHEKIHVVDRTYRCAKCDKIFFKELSLITHQCARVPQFGKKNSLSKLPVAKESSSTAPTISPGNQIKKFKCPKCSATFDTSQLRNLHIRIHIEPKVQNTDDVKPMPTLKPESSFSEPDDKPEEQNYTVPLKRTLIRTSGGYRCGVCQSPFVLRDLAVAHLRSAHPMMPYQCPYCKQRFTTQYEFSHHIKTSHPNESE</sequence>
<dbReference type="GO" id="GO:0008270">
    <property type="term" value="F:zinc ion binding"/>
    <property type="evidence" value="ECO:0007669"/>
    <property type="project" value="UniProtKB-UniRule"/>
</dbReference>
<evidence type="ECO:0000256" key="3">
    <source>
        <dbReference type="ARBA" id="ARBA00022737"/>
    </source>
</evidence>
<evidence type="ECO:0000256" key="9">
    <source>
        <dbReference type="PROSITE-ProRule" id="PRU00042"/>
    </source>
</evidence>
<dbReference type="Pfam" id="PF13894">
    <property type="entry name" value="zf-C2H2_4"/>
    <property type="match status" value="1"/>
</dbReference>
<dbReference type="PANTHER" id="PTHR47772">
    <property type="entry name" value="ZINC FINGER PROTEIN 200"/>
    <property type="match status" value="1"/>
</dbReference>
<evidence type="ECO:0000256" key="6">
    <source>
        <dbReference type="ARBA" id="ARBA00023015"/>
    </source>
</evidence>
<name>A0AAV7J801_COTGL</name>
<feature type="binding site" evidence="10">
    <location>
        <position position="59"/>
    </location>
    <ligand>
        <name>Zn(2+)</name>
        <dbReference type="ChEBI" id="CHEBI:29105"/>
    </ligand>
</feature>
<feature type="domain" description="C2H2-type" evidence="12">
    <location>
        <begin position="570"/>
        <end position="597"/>
    </location>
</feature>
<keyword evidence="8" id="KW-0539">Nucleus</keyword>
<dbReference type="GO" id="GO:0005634">
    <property type="term" value="C:nucleus"/>
    <property type="evidence" value="ECO:0007669"/>
    <property type="project" value="UniProtKB-SubCell"/>
</dbReference>
<dbReference type="SUPFAM" id="SSF57716">
    <property type="entry name" value="Glucocorticoid receptor-like (DNA-binding domain)"/>
    <property type="match status" value="1"/>
</dbReference>
<evidence type="ECO:0000256" key="8">
    <source>
        <dbReference type="ARBA" id="ARBA00023242"/>
    </source>
</evidence>
<feature type="domain" description="C2H2-type" evidence="12">
    <location>
        <begin position="306"/>
        <end position="333"/>
    </location>
</feature>
<proteinExistence type="predicted"/>